<dbReference type="EMBL" id="BSXS01004640">
    <property type="protein sequence ID" value="GME83285.1"/>
    <property type="molecule type" value="Genomic_DNA"/>
</dbReference>
<reference evidence="1" key="1">
    <citation type="submission" date="2023-04" db="EMBL/GenBank/DDBJ databases">
        <title>Ambrosiozyma monospora NBRC 10751.</title>
        <authorList>
            <person name="Ichikawa N."/>
            <person name="Sato H."/>
            <person name="Tonouchi N."/>
        </authorList>
    </citation>
    <scope>NUCLEOTIDE SEQUENCE</scope>
    <source>
        <strain evidence="1">NBRC 10751</strain>
    </source>
</reference>
<accession>A0ACB5T8K1</accession>
<organism evidence="1 2">
    <name type="scientific">Ambrosiozyma monospora</name>
    <name type="common">Yeast</name>
    <name type="synonym">Endomycopsis monosporus</name>
    <dbReference type="NCBI Taxonomy" id="43982"/>
    <lineage>
        <taxon>Eukaryota</taxon>
        <taxon>Fungi</taxon>
        <taxon>Dikarya</taxon>
        <taxon>Ascomycota</taxon>
        <taxon>Saccharomycotina</taxon>
        <taxon>Pichiomycetes</taxon>
        <taxon>Pichiales</taxon>
        <taxon>Pichiaceae</taxon>
        <taxon>Ambrosiozyma</taxon>
    </lineage>
</organism>
<dbReference type="Proteomes" id="UP001165064">
    <property type="component" value="Unassembled WGS sequence"/>
</dbReference>
<comment type="caution">
    <text evidence="1">The sequence shown here is derived from an EMBL/GenBank/DDBJ whole genome shotgun (WGS) entry which is preliminary data.</text>
</comment>
<evidence type="ECO:0000313" key="2">
    <source>
        <dbReference type="Proteomes" id="UP001165064"/>
    </source>
</evidence>
<keyword evidence="2" id="KW-1185">Reference proteome</keyword>
<evidence type="ECO:0000313" key="1">
    <source>
        <dbReference type="EMBL" id="GME83285.1"/>
    </source>
</evidence>
<protein>
    <submittedName>
        <fullName evidence="1">Unnamed protein product</fullName>
    </submittedName>
</protein>
<gene>
    <name evidence="1" type="ORF">Amon02_000607200</name>
</gene>
<sequence length="314" mass="35857">MFDDACENLDEAESTVGEGEATQDSQNSQVSQSKGEVLSPVKFSSSGSSLEYFNQYFDQNGNDSDEDEDADVNAELEIMNQKEQPVFSVEQMEQVKEKYQDCVDTLESSLKDKVEQIELVSKKLGEEQTHTDFLKEELSNLTDENQKLVKFNQALTVEVDTTKHTINELTEKLKLTMAKSKSHKYQVDKLKTVFKQLIVSAKKIEDDLNTKIEAVKELSESVNSLNNEKTELVNRKIELEASLRLKENELTKLNEEKTKAESEFEELLKSKSETSENLEKVSTECEELKQQLEDKTNENAKLTEKGREREAFHS</sequence>
<name>A0ACB5T8K1_AMBMO</name>
<proteinExistence type="predicted"/>